<keyword evidence="1" id="KW-0677">Repeat</keyword>
<dbReference type="InterPro" id="IPR013105">
    <property type="entry name" value="TPR_2"/>
</dbReference>
<protein>
    <submittedName>
        <fullName evidence="5">Uncharacterized protein</fullName>
    </submittedName>
</protein>
<dbReference type="PROSITE" id="PS50005">
    <property type="entry name" value="TPR"/>
    <property type="match status" value="1"/>
</dbReference>
<evidence type="ECO:0000256" key="2">
    <source>
        <dbReference type="ARBA" id="ARBA00022803"/>
    </source>
</evidence>
<feature type="repeat" description="TPR" evidence="3">
    <location>
        <begin position="44"/>
        <end position="77"/>
    </location>
</feature>
<evidence type="ECO:0000256" key="1">
    <source>
        <dbReference type="ARBA" id="ARBA00022737"/>
    </source>
</evidence>
<keyword evidence="2 3" id="KW-0802">TPR repeat</keyword>
<dbReference type="EMBL" id="JAULSW010000002">
    <property type="protein sequence ID" value="KAK3390601.1"/>
    <property type="molecule type" value="Genomic_DNA"/>
</dbReference>
<feature type="region of interest" description="Disordered" evidence="4">
    <location>
        <begin position="194"/>
        <end position="218"/>
    </location>
</feature>
<proteinExistence type="predicted"/>
<reference evidence="5" key="2">
    <citation type="submission" date="2023-06" db="EMBL/GenBank/DDBJ databases">
        <authorList>
            <consortium name="Lawrence Berkeley National Laboratory"/>
            <person name="Haridas S."/>
            <person name="Hensen N."/>
            <person name="Bonometti L."/>
            <person name="Westerberg I."/>
            <person name="Brannstrom I.O."/>
            <person name="Guillou S."/>
            <person name="Cros-Aarteil S."/>
            <person name="Calhoun S."/>
            <person name="Kuo A."/>
            <person name="Mondo S."/>
            <person name="Pangilinan J."/>
            <person name="Riley R."/>
            <person name="LaButti K."/>
            <person name="Andreopoulos B."/>
            <person name="Lipzen A."/>
            <person name="Chen C."/>
            <person name="Yanf M."/>
            <person name="Daum C."/>
            <person name="Ng V."/>
            <person name="Clum A."/>
            <person name="Steindorff A."/>
            <person name="Ohm R."/>
            <person name="Martin F."/>
            <person name="Silar P."/>
            <person name="Natvig D."/>
            <person name="Lalanne C."/>
            <person name="Gautier V."/>
            <person name="Ament-velasquez S.L."/>
            <person name="Kruys A."/>
            <person name="Hutchinson M.I."/>
            <person name="Powell A.J."/>
            <person name="Barry K."/>
            <person name="Miller A.N."/>
            <person name="Grigoriev I.V."/>
            <person name="Debuchy R."/>
            <person name="Gladieux P."/>
            <person name="Thoren M.H."/>
            <person name="Johannesson H."/>
        </authorList>
    </citation>
    <scope>NUCLEOTIDE SEQUENCE</scope>
    <source>
        <strain evidence="5">CBS 232.78</strain>
    </source>
</reference>
<dbReference type="InterPro" id="IPR011990">
    <property type="entry name" value="TPR-like_helical_dom_sf"/>
</dbReference>
<organism evidence="5 6">
    <name type="scientific">Podospora didyma</name>
    <dbReference type="NCBI Taxonomy" id="330526"/>
    <lineage>
        <taxon>Eukaryota</taxon>
        <taxon>Fungi</taxon>
        <taxon>Dikarya</taxon>
        <taxon>Ascomycota</taxon>
        <taxon>Pezizomycotina</taxon>
        <taxon>Sordariomycetes</taxon>
        <taxon>Sordariomycetidae</taxon>
        <taxon>Sordariales</taxon>
        <taxon>Podosporaceae</taxon>
        <taxon>Podospora</taxon>
    </lineage>
</organism>
<name>A0AAE0NZM9_9PEZI</name>
<evidence type="ECO:0000313" key="6">
    <source>
        <dbReference type="Proteomes" id="UP001285441"/>
    </source>
</evidence>
<dbReference type="Proteomes" id="UP001285441">
    <property type="component" value="Unassembled WGS sequence"/>
</dbReference>
<evidence type="ECO:0000256" key="3">
    <source>
        <dbReference type="PROSITE-ProRule" id="PRU00339"/>
    </source>
</evidence>
<keyword evidence="6" id="KW-1185">Reference proteome</keyword>
<comment type="caution">
    <text evidence="5">The sequence shown here is derived from an EMBL/GenBank/DDBJ whole genome shotgun (WGS) entry which is preliminary data.</text>
</comment>
<dbReference type="SMART" id="SM00028">
    <property type="entry name" value="TPR"/>
    <property type="match status" value="2"/>
</dbReference>
<dbReference type="InterPro" id="IPR019734">
    <property type="entry name" value="TPR_rpt"/>
</dbReference>
<dbReference type="Gene3D" id="1.25.40.10">
    <property type="entry name" value="Tetratricopeptide repeat domain"/>
    <property type="match status" value="1"/>
</dbReference>
<sequence length="218" mass="24097">MHVDSTLLLRFDNAEDSALIAKFWPVSNLLCKETVAKGVKHNVPINYQNLGRCYTGLGRYSDAIECFNKAKDLFGPDPTFRYFVETGNLFMSIGNFAEAEDMFCKAPERLKAEDLGVLGDAATCLYKLAGMALRDYHASKREDCLDTTVKQLREAVTMMVYWKVADCELARACICCPWLCSPEMAVVPRPSLAREGRANGTGPPRRLVPSGSARGVGL</sequence>
<reference evidence="5" key="1">
    <citation type="journal article" date="2023" name="Mol. Phylogenet. Evol.">
        <title>Genome-scale phylogeny and comparative genomics of the fungal order Sordariales.</title>
        <authorList>
            <person name="Hensen N."/>
            <person name="Bonometti L."/>
            <person name="Westerberg I."/>
            <person name="Brannstrom I.O."/>
            <person name="Guillou S."/>
            <person name="Cros-Aarteil S."/>
            <person name="Calhoun S."/>
            <person name="Haridas S."/>
            <person name="Kuo A."/>
            <person name="Mondo S."/>
            <person name="Pangilinan J."/>
            <person name="Riley R."/>
            <person name="LaButti K."/>
            <person name="Andreopoulos B."/>
            <person name="Lipzen A."/>
            <person name="Chen C."/>
            <person name="Yan M."/>
            <person name="Daum C."/>
            <person name="Ng V."/>
            <person name="Clum A."/>
            <person name="Steindorff A."/>
            <person name="Ohm R.A."/>
            <person name="Martin F."/>
            <person name="Silar P."/>
            <person name="Natvig D.O."/>
            <person name="Lalanne C."/>
            <person name="Gautier V."/>
            <person name="Ament-Velasquez S.L."/>
            <person name="Kruys A."/>
            <person name="Hutchinson M.I."/>
            <person name="Powell A.J."/>
            <person name="Barry K."/>
            <person name="Miller A.N."/>
            <person name="Grigoriev I.V."/>
            <person name="Debuchy R."/>
            <person name="Gladieux P."/>
            <person name="Hiltunen Thoren M."/>
            <person name="Johannesson H."/>
        </authorList>
    </citation>
    <scope>NUCLEOTIDE SEQUENCE</scope>
    <source>
        <strain evidence="5">CBS 232.78</strain>
    </source>
</reference>
<dbReference type="SUPFAM" id="SSF48452">
    <property type="entry name" value="TPR-like"/>
    <property type="match status" value="1"/>
</dbReference>
<dbReference type="AlphaFoldDB" id="A0AAE0NZM9"/>
<evidence type="ECO:0000256" key="4">
    <source>
        <dbReference type="SAM" id="MobiDB-lite"/>
    </source>
</evidence>
<gene>
    <name evidence="5" type="ORF">B0H63DRAFT_507918</name>
</gene>
<evidence type="ECO:0000313" key="5">
    <source>
        <dbReference type="EMBL" id="KAK3390601.1"/>
    </source>
</evidence>
<accession>A0AAE0NZM9</accession>
<dbReference type="Pfam" id="PF07719">
    <property type="entry name" value="TPR_2"/>
    <property type="match status" value="1"/>
</dbReference>